<organism evidence="1 2">
    <name type="scientific">Austropuccinia psidii MF-1</name>
    <dbReference type="NCBI Taxonomy" id="1389203"/>
    <lineage>
        <taxon>Eukaryota</taxon>
        <taxon>Fungi</taxon>
        <taxon>Dikarya</taxon>
        <taxon>Basidiomycota</taxon>
        <taxon>Pucciniomycotina</taxon>
        <taxon>Pucciniomycetes</taxon>
        <taxon>Pucciniales</taxon>
        <taxon>Sphaerophragmiaceae</taxon>
        <taxon>Austropuccinia</taxon>
    </lineage>
</organism>
<sequence>MNLPTPSTMGYNRKPPAMACMKQFVLTHQIFQELVQWGMADRELNLEFHYKELVESTKKKFPQRDILQRAYHRQEMEPEITYSDTLRLMRTGKPTRLPSGFTPLSHQQISDQKSPFFLMSYRIQ</sequence>
<gene>
    <name evidence="1" type="ORF">O181_022935</name>
</gene>
<dbReference type="Proteomes" id="UP000765509">
    <property type="component" value="Unassembled WGS sequence"/>
</dbReference>
<keyword evidence="2" id="KW-1185">Reference proteome</keyword>
<dbReference type="EMBL" id="AVOT02007129">
    <property type="protein sequence ID" value="MBW0483220.1"/>
    <property type="molecule type" value="Genomic_DNA"/>
</dbReference>
<reference evidence="1" key="1">
    <citation type="submission" date="2021-03" db="EMBL/GenBank/DDBJ databases">
        <title>Draft genome sequence of rust myrtle Austropuccinia psidii MF-1, a brazilian biotype.</title>
        <authorList>
            <person name="Quecine M.C."/>
            <person name="Pachon D.M.R."/>
            <person name="Bonatelli M.L."/>
            <person name="Correr F.H."/>
            <person name="Franceschini L.M."/>
            <person name="Leite T.F."/>
            <person name="Margarido G.R.A."/>
            <person name="Almeida C.A."/>
            <person name="Ferrarezi J.A."/>
            <person name="Labate C.A."/>
        </authorList>
    </citation>
    <scope>NUCLEOTIDE SEQUENCE</scope>
    <source>
        <strain evidence="1">MF-1</strain>
    </source>
</reference>
<comment type="caution">
    <text evidence="1">The sequence shown here is derived from an EMBL/GenBank/DDBJ whole genome shotgun (WGS) entry which is preliminary data.</text>
</comment>
<name>A0A9Q3GYL3_9BASI</name>
<protein>
    <submittedName>
        <fullName evidence="1">Uncharacterized protein</fullName>
    </submittedName>
</protein>
<proteinExistence type="predicted"/>
<dbReference type="AlphaFoldDB" id="A0A9Q3GYL3"/>
<accession>A0A9Q3GYL3</accession>
<evidence type="ECO:0000313" key="1">
    <source>
        <dbReference type="EMBL" id="MBW0483220.1"/>
    </source>
</evidence>
<evidence type="ECO:0000313" key="2">
    <source>
        <dbReference type="Proteomes" id="UP000765509"/>
    </source>
</evidence>